<comment type="caution">
    <text evidence="3">The sequence shown here is derived from an EMBL/GenBank/DDBJ whole genome shotgun (WGS) entry which is preliminary data.</text>
</comment>
<protein>
    <submittedName>
        <fullName evidence="3">Putative sulfate transporter</fullName>
    </submittedName>
</protein>
<name>A0A2K3M3K3_TRIPR</name>
<dbReference type="GO" id="GO:0003723">
    <property type="term" value="F:RNA binding"/>
    <property type="evidence" value="ECO:0007669"/>
    <property type="project" value="InterPro"/>
</dbReference>
<dbReference type="Pfam" id="PF00076">
    <property type="entry name" value="RRM_1"/>
    <property type="match status" value="1"/>
</dbReference>
<dbReference type="ExpressionAtlas" id="A0A2K3M3K3">
    <property type="expression patterns" value="baseline"/>
</dbReference>
<dbReference type="Gene3D" id="3.30.70.330">
    <property type="match status" value="1"/>
</dbReference>
<dbReference type="PANTHER" id="PTHR34427:SF5">
    <property type="entry name" value="DUF4283 DOMAIN-CONTAINING PROTEIN"/>
    <property type="match status" value="1"/>
</dbReference>
<feature type="non-terminal residue" evidence="3">
    <location>
        <position position="1"/>
    </location>
</feature>
<dbReference type="AlphaFoldDB" id="A0A2K3M3K3"/>
<evidence type="ECO:0000259" key="2">
    <source>
        <dbReference type="Pfam" id="PF00076"/>
    </source>
</evidence>
<dbReference type="SUPFAM" id="SSF54928">
    <property type="entry name" value="RNA-binding domain, RBD"/>
    <property type="match status" value="1"/>
</dbReference>
<feature type="domain" description="RRM" evidence="2">
    <location>
        <begin position="2"/>
        <end position="52"/>
    </location>
</feature>
<organism evidence="3 4">
    <name type="scientific">Trifolium pratense</name>
    <name type="common">Red clover</name>
    <dbReference type="NCBI Taxonomy" id="57577"/>
    <lineage>
        <taxon>Eukaryota</taxon>
        <taxon>Viridiplantae</taxon>
        <taxon>Streptophyta</taxon>
        <taxon>Embryophyta</taxon>
        <taxon>Tracheophyta</taxon>
        <taxon>Spermatophyta</taxon>
        <taxon>Magnoliopsida</taxon>
        <taxon>eudicotyledons</taxon>
        <taxon>Gunneridae</taxon>
        <taxon>Pentapetalae</taxon>
        <taxon>rosids</taxon>
        <taxon>fabids</taxon>
        <taxon>Fabales</taxon>
        <taxon>Fabaceae</taxon>
        <taxon>Papilionoideae</taxon>
        <taxon>50 kb inversion clade</taxon>
        <taxon>NPAAA clade</taxon>
        <taxon>Hologalegina</taxon>
        <taxon>IRL clade</taxon>
        <taxon>Trifolieae</taxon>
        <taxon>Trifolium</taxon>
    </lineage>
</organism>
<dbReference type="InterPro" id="IPR035979">
    <property type="entry name" value="RBD_domain_sf"/>
</dbReference>
<proteinExistence type="predicted"/>
<dbReference type="EMBL" id="ASHM01048593">
    <property type="protein sequence ID" value="PNX85375.1"/>
    <property type="molecule type" value="Genomic_DNA"/>
</dbReference>
<dbReference type="InterPro" id="IPR000504">
    <property type="entry name" value="RRM_dom"/>
</dbReference>
<dbReference type="PANTHER" id="PTHR34427">
    <property type="entry name" value="DUF4283 DOMAIN PROTEIN"/>
    <property type="match status" value="1"/>
</dbReference>
<evidence type="ECO:0000313" key="3">
    <source>
        <dbReference type="EMBL" id="PNX85375.1"/>
    </source>
</evidence>
<sequence>GFEVCGMLDDVFVPNKRNKRGQPFGFVKFANVRDVSKLLRALNNVRFGNFCVRARVASFDRNNIPARPRLETESLGLVKGLDKSAIPEGKVLNPRSASSSGNGVQHVSLGAQAKKGVVSDAAPAKRNLGDPGAVRVGAIEVSLGARKDEVTRHKEKVQEEGPTPNFSAMPESVIREKDRQVFMRSYRTKPIDAKWAQDGLVATIINGEAVPVVQGRLTDAGFSDLALSPMGADKVFVRSLSGVDVLAVVNDAKDFFHLIFSSWTRWGGFVEPYRRGAWVRLYGVPLQAWNLIFFKLCVMECGKFLRLDNCSMEKGRLDFARVLIATSVLEVVNKVETVLVDGVQVAVRIVEEWGYTLGDDVCLFEDDGSSESSQADHDQVQGDPEARRHVDAIVENFAIGMEVEDDIGSRENFQPFNDGGGMEGESRAASEDGEHRPDLGVKHVARSTGGASGLGVQSLSTAGQDSLSICSPIDENGRPGGDGGYVGPLPTQSGSKRVTSCPPCANRSMLSGPWSVEWLQDMNQG</sequence>
<reference evidence="3 4" key="2">
    <citation type="journal article" date="2017" name="Front. Plant Sci.">
        <title>Gene Classification and Mining of Molecular Markers Useful in Red Clover (Trifolium pratense) Breeding.</title>
        <authorList>
            <person name="Istvanek J."/>
            <person name="Dluhosova J."/>
            <person name="Dluhos P."/>
            <person name="Patkova L."/>
            <person name="Nedelnik J."/>
            <person name="Repkova J."/>
        </authorList>
    </citation>
    <scope>NUCLEOTIDE SEQUENCE [LARGE SCALE GENOMIC DNA]</scope>
    <source>
        <strain evidence="4">cv. Tatra</strain>
        <tissue evidence="3">Young leaves</tissue>
    </source>
</reference>
<reference evidence="3 4" key="1">
    <citation type="journal article" date="2014" name="Am. J. Bot.">
        <title>Genome assembly and annotation for red clover (Trifolium pratense; Fabaceae).</title>
        <authorList>
            <person name="Istvanek J."/>
            <person name="Jaros M."/>
            <person name="Krenek A."/>
            <person name="Repkova J."/>
        </authorList>
    </citation>
    <scope>NUCLEOTIDE SEQUENCE [LARGE SCALE GENOMIC DNA]</scope>
    <source>
        <strain evidence="4">cv. Tatra</strain>
        <tissue evidence="3">Young leaves</tissue>
    </source>
</reference>
<gene>
    <name evidence="3" type="ORF">L195_g041444</name>
</gene>
<evidence type="ECO:0000256" key="1">
    <source>
        <dbReference type="SAM" id="MobiDB-lite"/>
    </source>
</evidence>
<feature type="region of interest" description="Disordered" evidence="1">
    <location>
        <begin position="410"/>
        <end position="436"/>
    </location>
</feature>
<dbReference type="Proteomes" id="UP000236291">
    <property type="component" value="Unassembled WGS sequence"/>
</dbReference>
<feature type="non-terminal residue" evidence="3">
    <location>
        <position position="525"/>
    </location>
</feature>
<feature type="compositionally biased region" description="Basic and acidic residues" evidence="1">
    <location>
        <begin position="424"/>
        <end position="436"/>
    </location>
</feature>
<accession>A0A2K3M3K3</accession>
<dbReference type="CDD" id="cd00590">
    <property type="entry name" value="RRM_SF"/>
    <property type="match status" value="1"/>
</dbReference>
<feature type="region of interest" description="Disordered" evidence="1">
    <location>
        <begin position="467"/>
        <end position="501"/>
    </location>
</feature>
<dbReference type="InterPro" id="IPR012677">
    <property type="entry name" value="Nucleotide-bd_a/b_plait_sf"/>
</dbReference>
<evidence type="ECO:0000313" key="4">
    <source>
        <dbReference type="Proteomes" id="UP000236291"/>
    </source>
</evidence>